<dbReference type="EMBL" id="CAUEEQ010040371">
    <property type="protein sequence ID" value="CAJ0955504.1"/>
    <property type="molecule type" value="Genomic_DNA"/>
</dbReference>
<comment type="caution">
    <text evidence="1">The sequence shown here is derived from an EMBL/GenBank/DDBJ whole genome shotgun (WGS) entry which is preliminary data.</text>
</comment>
<accession>A0ABN9M084</accession>
<protein>
    <submittedName>
        <fullName evidence="1">Uncharacterized protein</fullName>
    </submittedName>
</protein>
<name>A0ABN9M084_9NEOB</name>
<organism evidence="1 2">
    <name type="scientific">Ranitomeya imitator</name>
    <name type="common">mimic poison frog</name>
    <dbReference type="NCBI Taxonomy" id="111125"/>
    <lineage>
        <taxon>Eukaryota</taxon>
        <taxon>Metazoa</taxon>
        <taxon>Chordata</taxon>
        <taxon>Craniata</taxon>
        <taxon>Vertebrata</taxon>
        <taxon>Euteleostomi</taxon>
        <taxon>Amphibia</taxon>
        <taxon>Batrachia</taxon>
        <taxon>Anura</taxon>
        <taxon>Neobatrachia</taxon>
        <taxon>Hyloidea</taxon>
        <taxon>Dendrobatidae</taxon>
        <taxon>Dendrobatinae</taxon>
        <taxon>Ranitomeya</taxon>
    </lineage>
</organism>
<reference evidence="1" key="1">
    <citation type="submission" date="2023-07" db="EMBL/GenBank/DDBJ databases">
        <authorList>
            <person name="Stuckert A."/>
        </authorList>
    </citation>
    <scope>NUCLEOTIDE SEQUENCE</scope>
</reference>
<gene>
    <name evidence="1" type="ORF">RIMI_LOCUS15173718</name>
</gene>
<proteinExistence type="predicted"/>
<sequence>MTLNQNFPSIRWMSFLLQRTTDPSKKFTQVKQTEQPVELLRCHQFRGEMTLQVSAAWTLHPSPRPLCPSFNELGRSRMTTFVNKKELGAPLLPVYAFHILVTDSPLHTLHGSGHCAVPTPGPSQETSDLSPSILYLSDFKRWLLLLMPWETE</sequence>
<dbReference type="Proteomes" id="UP001176940">
    <property type="component" value="Unassembled WGS sequence"/>
</dbReference>
<keyword evidence="2" id="KW-1185">Reference proteome</keyword>
<evidence type="ECO:0000313" key="2">
    <source>
        <dbReference type="Proteomes" id="UP001176940"/>
    </source>
</evidence>
<evidence type="ECO:0000313" key="1">
    <source>
        <dbReference type="EMBL" id="CAJ0955504.1"/>
    </source>
</evidence>